<dbReference type="EMBL" id="KQ030512">
    <property type="protein sequence ID" value="KJZ76307.1"/>
    <property type="molecule type" value="Genomic_DNA"/>
</dbReference>
<accession>A0A0F8A1L3</accession>
<dbReference type="Pfam" id="PF00106">
    <property type="entry name" value="adh_short"/>
    <property type="match status" value="1"/>
</dbReference>
<dbReference type="PANTHER" id="PTHR45458">
    <property type="entry name" value="SHORT-CHAIN DEHYDROGENASE/REDUCTASE SDR"/>
    <property type="match status" value="1"/>
</dbReference>
<proteinExistence type="predicted"/>
<dbReference type="AlphaFoldDB" id="A0A0F8A1L3"/>
<organism evidence="1 2">
    <name type="scientific">Hirsutella minnesotensis 3608</name>
    <dbReference type="NCBI Taxonomy" id="1043627"/>
    <lineage>
        <taxon>Eukaryota</taxon>
        <taxon>Fungi</taxon>
        <taxon>Dikarya</taxon>
        <taxon>Ascomycota</taxon>
        <taxon>Pezizomycotina</taxon>
        <taxon>Sordariomycetes</taxon>
        <taxon>Hypocreomycetidae</taxon>
        <taxon>Hypocreales</taxon>
        <taxon>Ophiocordycipitaceae</taxon>
        <taxon>Hirsutella</taxon>
    </lineage>
</organism>
<dbReference type="PANTHER" id="PTHR45458:SF3">
    <property type="entry name" value="CHAIN DEHYDROGENASE (ATSC), PUTATIVE-RELATED"/>
    <property type="match status" value="1"/>
</dbReference>
<evidence type="ECO:0000313" key="1">
    <source>
        <dbReference type="EMBL" id="KJZ76307.1"/>
    </source>
</evidence>
<name>A0A0F8A1L3_9HYPO</name>
<evidence type="ECO:0000313" key="2">
    <source>
        <dbReference type="Proteomes" id="UP000054481"/>
    </source>
</evidence>
<dbReference type="Proteomes" id="UP000054481">
    <property type="component" value="Unassembled WGS sequence"/>
</dbReference>
<dbReference type="GO" id="GO:0016616">
    <property type="term" value="F:oxidoreductase activity, acting on the CH-OH group of donors, NAD or NADP as acceptor"/>
    <property type="evidence" value="ECO:0007669"/>
    <property type="project" value="TreeGrafter"/>
</dbReference>
<dbReference type="Gene3D" id="3.40.50.720">
    <property type="entry name" value="NAD(P)-binding Rossmann-like Domain"/>
    <property type="match status" value="1"/>
</dbReference>
<dbReference type="SUPFAM" id="SSF51735">
    <property type="entry name" value="NAD(P)-binding Rossmann-fold domains"/>
    <property type="match status" value="1"/>
</dbReference>
<keyword evidence="2" id="KW-1185">Reference proteome</keyword>
<dbReference type="OrthoDB" id="7289984at2759"/>
<gene>
    <name evidence="1" type="ORF">HIM_04389</name>
</gene>
<dbReference type="PRINTS" id="PR00081">
    <property type="entry name" value="GDHRDH"/>
</dbReference>
<protein>
    <submittedName>
        <fullName evidence="1">Uncharacterized protein</fullName>
    </submittedName>
</protein>
<dbReference type="InterPro" id="IPR052184">
    <property type="entry name" value="SDR_enzymes"/>
</dbReference>
<dbReference type="InterPro" id="IPR036291">
    <property type="entry name" value="NAD(P)-bd_dom_sf"/>
</dbReference>
<dbReference type="InterPro" id="IPR002347">
    <property type="entry name" value="SDR_fam"/>
</dbReference>
<reference evidence="1 2" key="1">
    <citation type="journal article" date="2014" name="Genome Biol. Evol.">
        <title>Comparative genomics and transcriptomics analyses reveal divergent lifestyle features of nematode endoparasitic fungus Hirsutella minnesotensis.</title>
        <authorList>
            <person name="Lai Y."/>
            <person name="Liu K."/>
            <person name="Zhang X."/>
            <person name="Zhang X."/>
            <person name="Li K."/>
            <person name="Wang N."/>
            <person name="Shu C."/>
            <person name="Wu Y."/>
            <person name="Wang C."/>
            <person name="Bushley K.E."/>
            <person name="Xiang M."/>
            <person name="Liu X."/>
        </authorList>
    </citation>
    <scope>NUCLEOTIDE SEQUENCE [LARGE SCALE GENOMIC DNA]</scope>
    <source>
        <strain evidence="1 2">3608</strain>
    </source>
</reference>
<sequence length="271" mass="29474">MSSYVITGVSKGLGFEFLRQLSLEPSNVVIGIVRDKAATDKKVADELKGRSNIVILQADITDYEAIKRVAAETSEITGGRLDYLIANAGYVSRWDAYDSIGILGGQPQKLEEDFLLSYKTNVIANIHLINLYMPLILKGKAKKVIALSTGYADLEATREYDAEVASGYSISKAAMNLAVAKFSAQYKREGVLLMSICPGPTETGQHSEATQEQLQNLGAAMQKFVQYAPHFAGPSTPESSVRNVISVWENASIEKGDGGSHVSRHGNKQWL</sequence>